<dbReference type="SMART" id="SM00100">
    <property type="entry name" value="cNMP"/>
    <property type="match status" value="1"/>
</dbReference>
<dbReference type="Proteomes" id="UP000036520">
    <property type="component" value="Chromosome"/>
</dbReference>
<name>A0A0H4PSG9_9BACT</name>
<dbReference type="EMBL" id="CP012040">
    <property type="protein sequence ID" value="AKP51242.1"/>
    <property type="molecule type" value="Genomic_DNA"/>
</dbReference>
<dbReference type="Pfam" id="PF00027">
    <property type="entry name" value="cNMP_binding"/>
    <property type="match status" value="1"/>
</dbReference>
<dbReference type="PROSITE" id="PS50042">
    <property type="entry name" value="CNMP_BINDING_3"/>
    <property type="match status" value="1"/>
</dbReference>
<dbReference type="InterPro" id="IPR000595">
    <property type="entry name" value="cNMP-bd_dom"/>
</dbReference>
<keyword evidence="3" id="KW-1185">Reference proteome</keyword>
<dbReference type="CDD" id="cd00038">
    <property type="entry name" value="CAP_ED"/>
    <property type="match status" value="1"/>
</dbReference>
<proteinExistence type="predicted"/>
<evidence type="ECO:0000313" key="3">
    <source>
        <dbReference type="Proteomes" id="UP000036520"/>
    </source>
</evidence>
<evidence type="ECO:0000313" key="2">
    <source>
        <dbReference type="EMBL" id="AKP51242.1"/>
    </source>
</evidence>
<gene>
    <name evidence="2" type="ORF">CA2015_1809</name>
</gene>
<dbReference type="KEGG" id="camu:CA2015_1809"/>
<reference evidence="2 3" key="1">
    <citation type="submission" date="2015-07" db="EMBL/GenBank/DDBJ databases">
        <authorList>
            <person name="Kim K.M."/>
        </authorList>
    </citation>
    <scope>NUCLEOTIDE SEQUENCE [LARGE SCALE GENOMIC DNA]</scope>
    <source>
        <strain evidence="2 3">KCTC 12363</strain>
    </source>
</reference>
<dbReference type="RefSeq" id="WP_048641599.1">
    <property type="nucleotide sequence ID" value="NZ_CP012040.1"/>
</dbReference>
<sequence length="194" mass="21815">MNPSSILKSIYQHPQLNSGACEDIFAAHHRVHFEKGEAILSEGQQSNAYYCMESGLARAFAVNSSGKDITTSFFSPGNVIIEVASLFLRVPTKENIAAVTPCVCWKIDFKDFEALFKSVPGFAEWGRTWMSNSLLENKLRSLHMITDSAKDRYLRLQREQPLIIQQAPLKQIATYLGVTDTSLSRIRNEVTKEV</sequence>
<dbReference type="Gene3D" id="2.60.120.10">
    <property type="entry name" value="Jelly Rolls"/>
    <property type="match status" value="1"/>
</dbReference>
<dbReference type="SUPFAM" id="SSF51206">
    <property type="entry name" value="cAMP-binding domain-like"/>
    <property type="match status" value="1"/>
</dbReference>
<dbReference type="AlphaFoldDB" id="A0A0H4PSG9"/>
<dbReference type="InterPro" id="IPR014710">
    <property type="entry name" value="RmlC-like_jellyroll"/>
</dbReference>
<accession>A0A0H4PSG9</accession>
<evidence type="ECO:0000259" key="1">
    <source>
        <dbReference type="PROSITE" id="PS50042"/>
    </source>
</evidence>
<dbReference type="STRING" id="320787.CA2015_1809"/>
<dbReference type="OrthoDB" id="1044733at2"/>
<organism evidence="2 3">
    <name type="scientific">Cyclobacterium amurskyense</name>
    <dbReference type="NCBI Taxonomy" id="320787"/>
    <lineage>
        <taxon>Bacteria</taxon>
        <taxon>Pseudomonadati</taxon>
        <taxon>Bacteroidota</taxon>
        <taxon>Cytophagia</taxon>
        <taxon>Cytophagales</taxon>
        <taxon>Cyclobacteriaceae</taxon>
        <taxon>Cyclobacterium</taxon>
    </lineage>
</organism>
<feature type="domain" description="Cyclic nucleotide-binding" evidence="1">
    <location>
        <begin position="23"/>
        <end position="116"/>
    </location>
</feature>
<dbReference type="InterPro" id="IPR018490">
    <property type="entry name" value="cNMP-bd_dom_sf"/>
</dbReference>
<protein>
    <submittedName>
        <fullName evidence="2">cAMP-binding protein</fullName>
    </submittedName>
</protein>